<keyword evidence="1" id="KW-0812">Transmembrane</keyword>
<protein>
    <submittedName>
        <fullName evidence="2">Uncharacterized protein</fullName>
    </submittedName>
</protein>
<keyword evidence="3" id="KW-1185">Reference proteome</keyword>
<evidence type="ECO:0000256" key="1">
    <source>
        <dbReference type="SAM" id="Phobius"/>
    </source>
</evidence>
<organism evidence="2 3">
    <name type="scientific">Streptomyces nanshensis</name>
    <dbReference type="NCBI Taxonomy" id="518642"/>
    <lineage>
        <taxon>Bacteria</taxon>
        <taxon>Bacillati</taxon>
        <taxon>Actinomycetota</taxon>
        <taxon>Actinomycetes</taxon>
        <taxon>Kitasatosporales</taxon>
        <taxon>Streptomycetaceae</taxon>
        <taxon>Streptomyces</taxon>
    </lineage>
</organism>
<evidence type="ECO:0000313" key="2">
    <source>
        <dbReference type="EMBL" id="OEV17540.1"/>
    </source>
</evidence>
<keyword evidence="1" id="KW-0472">Membrane</keyword>
<dbReference type="RefSeq" id="WP_244210282.1">
    <property type="nucleotide sequence ID" value="NZ_LJGZ01000098.1"/>
</dbReference>
<proteinExistence type="predicted"/>
<dbReference type="PATRIC" id="fig|518642.7.peg.3697"/>
<feature type="transmembrane region" description="Helical" evidence="1">
    <location>
        <begin position="73"/>
        <end position="95"/>
    </location>
</feature>
<dbReference type="AlphaFoldDB" id="A0A1E7LMV2"/>
<dbReference type="EMBL" id="LJGZ01000098">
    <property type="protein sequence ID" value="OEV17540.1"/>
    <property type="molecule type" value="Genomic_DNA"/>
</dbReference>
<feature type="transmembrane region" description="Helical" evidence="1">
    <location>
        <begin position="6"/>
        <end position="29"/>
    </location>
</feature>
<comment type="caution">
    <text evidence="2">The sequence shown here is derived from an EMBL/GenBank/DDBJ whole genome shotgun (WGS) entry which is preliminary data.</text>
</comment>
<keyword evidence="1" id="KW-1133">Transmembrane helix</keyword>
<name>A0A1E7LMV2_9ACTN</name>
<sequence>MAWVVGANALLGVLAIVLGTVTLRTGWVLPTARRHVTRPRLHGVGVLLIGASLLLQSLLHFEVLPGVSWEARFYGGNALLLGGMLLLVLGCVLPLRRTEPHTRPSGP</sequence>
<reference evidence="2 3" key="1">
    <citation type="journal article" date="2016" name="Front. Microbiol.">
        <title>Comparative Genomics Analysis of Streptomyces Species Reveals Their Adaptation to the Marine Environment and Their Diversity at the Genomic Level.</title>
        <authorList>
            <person name="Tian X."/>
            <person name="Zhang Z."/>
            <person name="Yang T."/>
            <person name="Chen M."/>
            <person name="Li J."/>
            <person name="Chen F."/>
            <person name="Yang J."/>
            <person name="Li W."/>
            <person name="Zhang B."/>
            <person name="Zhang Z."/>
            <person name="Wu J."/>
            <person name="Zhang C."/>
            <person name="Long L."/>
            <person name="Xiao J."/>
        </authorList>
    </citation>
    <scope>NUCLEOTIDE SEQUENCE [LARGE SCALE GENOMIC DNA]</scope>
    <source>
        <strain evidence="2 3">SCSIO M10372</strain>
    </source>
</reference>
<feature type="transmembrane region" description="Helical" evidence="1">
    <location>
        <begin position="41"/>
        <end position="61"/>
    </location>
</feature>
<gene>
    <name evidence="2" type="ORF">AN221_29225</name>
</gene>
<dbReference type="Proteomes" id="UP000175971">
    <property type="component" value="Unassembled WGS sequence"/>
</dbReference>
<evidence type="ECO:0000313" key="3">
    <source>
        <dbReference type="Proteomes" id="UP000175971"/>
    </source>
</evidence>
<accession>A0A1E7LMV2</accession>